<evidence type="ECO:0000313" key="5">
    <source>
        <dbReference type="EMBL" id="EGC04635.1"/>
    </source>
</evidence>
<dbReference type="PANTHER" id="PTHR33392:SF6">
    <property type="entry name" value="POLYISOPRENYL-TEICHOIC ACID--PEPTIDOGLYCAN TEICHOIC ACID TRANSFERASE TAGU"/>
    <property type="match status" value="1"/>
</dbReference>
<feature type="domain" description="Cell envelope-related transcriptional attenuator" evidence="4">
    <location>
        <begin position="77"/>
        <end position="184"/>
    </location>
</feature>
<dbReference type="OrthoDB" id="1817975at2"/>
<accession>E9S7T4</accession>
<dbReference type="InterPro" id="IPR050922">
    <property type="entry name" value="LytR/CpsA/Psr_CW_biosynth"/>
</dbReference>
<feature type="transmembrane region" description="Helical" evidence="3">
    <location>
        <begin position="16"/>
        <end position="38"/>
    </location>
</feature>
<dbReference type="STRING" id="246199.CUS_7309"/>
<dbReference type="Pfam" id="PF03816">
    <property type="entry name" value="LytR_cpsA_psr"/>
    <property type="match status" value="1"/>
</dbReference>
<keyword evidence="3" id="KW-0812">Transmembrane</keyword>
<comment type="similarity">
    <text evidence="1">Belongs to the LytR/CpsA/Psr (LCP) family.</text>
</comment>
<dbReference type="AlphaFoldDB" id="E9S7T4"/>
<dbReference type="RefSeq" id="WP_002847087.1">
    <property type="nucleotide sequence ID" value="NZ_ADKM02000018.1"/>
</dbReference>
<dbReference type="Proteomes" id="UP000004259">
    <property type="component" value="Unassembled WGS sequence"/>
</dbReference>
<keyword evidence="3" id="KW-1133">Transmembrane helix</keyword>
<protein>
    <recommendedName>
        <fullName evidence="4">Cell envelope-related transcriptional attenuator domain-containing protein</fullName>
    </recommendedName>
</protein>
<evidence type="ECO:0000256" key="2">
    <source>
        <dbReference type="SAM" id="MobiDB-lite"/>
    </source>
</evidence>
<feature type="region of interest" description="Disordered" evidence="2">
    <location>
        <begin position="295"/>
        <end position="314"/>
    </location>
</feature>
<name>E9S7T4_RUMAL</name>
<dbReference type="InterPro" id="IPR004474">
    <property type="entry name" value="LytR_CpsA_psr"/>
</dbReference>
<sequence length="314" mass="34918">MSFAKKRKKRSQAPVALVYVVTVLVFMALISMISVYLLKTFNIIGKEEEEEAVVTVHTFNDLFARVNSKGVLSEMTLIRIDPTDNSILVVPIPALTLNSQNKVSMRDTYADAGMAGVKEAVEATLGMKVDNYATLTNESFERVCDIYGGITYQATEELYYLSKENDANDISIRKGELVTLAGRQIRLLTQYPVFSNGKQGNNEFLGLAMESLINNMFLHSNITRDNLDNLYNIITTNSDTDMNIDDFKLQKSYIKDMLSGGIVPAEKMVPEGTWAENDENFTISDKFIEKLKEKAAETTPEIGGGEAIAKSAEK</sequence>
<comment type="caution">
    <text evidence="5">The sequence shown here is derived from an EMBL/GenBank/DDBJ whole genome shotgun (WGS) entry which is preliminary data.</text>
</comment>
<evidence type="ECO:0000259" key="4">
    <source>
        <dbReference type="Pfam" id="PF03816"/>
    </source>
</evidence>
<keyword evidence="3" id="KW-0472">Membrane</keyword>
<dbReference type="EMBL" id="ADKM02000018">
    <property type="protein sequence ID" value="EGC04635.1"/>
    <property type="molecule type" value="Genomic_DNA"/>
</dbReference>
<evidence type="ECO:0000256" key="1">
    <source>
        <dbReference type="ARBA" id="ARBA00006068"/>
    </source>
</evidence>
<dbReference type="Gene3D" id="3.40.630.190">
    <property type="entry name" value="LCP protein"/>
    <property type="match status" value="1"/>
</dbReference>
<keyword evidence="6" id="KW-1185">Reference proteome</keyword>
<evidence type="ECO:0000256" key="3">
    <source>
        <dbReference type="SAM" id="Phobius"/>
    </source>
</evidence>
<dbReference type="PANTHER" id="PTHR33392">
    <property type="entry name" value="POLYISOPRENYL-TEICHOIC ACID--PEPTIDOGLYCAN TEICHOIC ACID TRANSFERASE TAGU"/>
    <property type="match status" value="1"/>
</dbReference>
<organism evidence="5 6">
    <name type="scientific">Ruminococcus albus 8</name>
    <dbReference type="NCBI Taxonomy" id="246199"/>
    <lineage>
        <taxon>Bacteria</taxon>
        <taxon>Bacillati</taxon>
        <taxon>Bacillota</taxon>
        <taxon>Clostridia</taxon>
        <taxon>Eubacteriales</taxon>
        <taxon>Oscillospiraceae</taxon>
        <taxon>Ruminococcus</taxon>
    </lineage>
</organism>
<dbReference type="eggNOG" id="COG1316">
    <property type="taxonomic scope" value="Bacteria"/>
</dbReference>
<evidence type="ECO:0000313" key="6">
    <source>
        <dbReference type="Proteomes" id="UP000004259"/>
    </source>
</evidence>
<gene>
    <name evidence="5" type="ORF">CUS_7309</name>
</gene>
<reference evidence="5 6" key="1">
    <citation type="submission" date="2011-02" db="EMBL/GenBank/DDBJ databases">
        <authorList>
            <person name="Nelson K.E."/>
            <person name="Sutton G."/>
            <person name="Torralba M."/>
            <person name="Durkin S."/>
            <person name="Harkins D."/>
            <person name="Montgomery R."/>
            <person name="Ziemer C."/>
            <person name="Klaassens E."/>
            <person name="Ocuiv P."/>
            <person name="Morrison M."/>
        </authorList>
    </citation>
    <scope>NUCLEOTIDE SEQUENCE [LARGE SCALE GENOMIC DNA]</scope>
    <source>
        <strain evidence="5 6">8</strain>
    </source>
</reference>
<proteinExistence type="inferred from homology"/>